<keyword evidence="2" id="KW-0812">Transmembrane</keyword>
<accession>A0A430B0J3</accession>
<feature type="signal peptide" evidence="3">
    <location>
        <begin position="1"/>
        <end position="29"/>
    </location>
</feature>
<feature type="transmembrane region" description="Helical" evidence="2">
    <location>
        <begin position="196"/>
        <end position="214"/>
    </location>
</feature>
<feature type="region of interest" description="Disordered" evidence="1">
    <location>
        <begin position="252"/>
        <end position="285"/>
    </location>
</feature>
<dbReference type="OrthoDB" id="9806054at2"/>
<reference evidence="5 6" key="1">
    <citation type="submission" date="2017-05" db="EMBL/GenBank/DDBJ databases">
        <title>Vagococcus spp. assemblies.</title>
        <authorList>
            <person name="Gulvik C.A."/>
        </authorList>
    </citation>
    <scope>NUCLEOTIDE SEQUENCE [LARGE SCALE GENOMIC DNA]</scope>
    <source>
        <strain evidence="5 6">LMG 24798</strain>
    </source>
</reference>
<feature type="compositionally biased region" description="Gly residues" evidence="1">
    <location>
        <begin position="260"/>
        <end position="285"/>
    </location>
</feature>
<gene>
    <name evidence="5" type="ORF">CBF27_02890</name>
</gene>
<evidence type="ECO:0000313" key="5">
    <source>
        <dbReference type="EMBL" id="RSU13863.1"/>
    </source>
</evidence>
<dbReference type="Pfam" id="PF04536">
    <property type="entry name" value="TPM_phosphatase"/>
    <property type="match status" value="1"/>
</dbReference>
<keyword evidence="2" id="KW-0472">Membrane</keyword>
<feature type="chain" id="PRO_5019554582" description="TPM domain-containing protein" evidence="3">
    <location>
        <begin position="30"/>
        <end position="285"/>
    </location>
</feature>
<protein>
    <recommendedName>
        <fullName evidence="4">TPM domain-containing protein</fullName>
    </recommendedName>
</protein>
<dbReference type="AlphaFoldDB" id="A0A430B0J3"/>
<dbReference type="InterPro" id="IPR007621">
    <property type="entry name" value="TPM_dom"/>
</dbReference>
<dbReference type="EMBL" id="NGKC01000002">
    <property type="protein sequence ID" value="RSU13863.1"/>
    <property type="molecule type" value="Genomic_DNA"/>
</dbReference>
<keyword evidence="3" id="KW-0732">Signal</keyword>
<organism evidence="5 6">
    <name type="scientific">Vagococcus acidifermentans</name>
    <dbReference type="NCBI Taxonomy" id="564710"/>
    <lineage>
        <taxon>Bacteria</taxon>
        <taxon>Bacillati</taxon>
        <taxon>Bacillota</taxon>
        <taxon>Bacilli</taxon>
        <taxon>Lactobacillales</taxon>
        <taxon>Enterococcaceae</taxon>
        <taxon>Vagococcus</taxon>
    </lineage>
</organism>
<name>A0A430B0J3_9ENTE</name>
<evidence type="ECO:0000259" key="4">
    <source>
        <dbReference type="Pfam" id="PF04536"/>
    </source>
</evidence>
<evidence type="ECO:0000313" key="6">
    <source>
        <dbReference type="Proteomes" id="UP000286773"/>
    </source>
</evidence>
<comment type="caution">
    <text evidence="5">The sequence shown here is derived from an EMBL/GenBank/DDBJ whole genome shotgun (WGS) entry which is preliminary data.</text>
</comment>
<evidence type="ECO:0000256" key="3">
    <source>
        <dbReference type="SAM" id="SignalP"/>
    </source>
</evidence>
<evidence type="ECO:0000256" key="2">
    <source>
        <dbReference type="SAM" id="Phobius"/>
    </source>
</evidence>
<sequence>MVVTKLRTLCLTVLLAFSLILLLPRVAKAETARTPSGNDNQYIFDNVGLFTDDERLVLEERFAAISADINMQITALTLNGEADGDYVDYGKSFFTEHQLGFGKNQDGAMLIIDMAERKYDIITHGKMIVYMTDKRIDSLLDDLLDAMSAGDYLSALDTFGSGILANYQKGVPKGQYEYDEDTGKIIRYKSLTALEIGLAGILAIAAGTAAFFTVSRRYNMRGKVYTYHFQENSSLTLSESTDIKTNEFVTTRRIPKKTSSGGGGSGGGRSTTSGGFGGGGGGRSF</sequence>
<dbReference type="RefSeq" id="WP_126812234.1">
    <property type="nucleotide sequence ID" value="NZ_NGKC01000002.1"/>
</dbReference>
<dbReference type="Proteomes" id="UP000286773">
    <property type="component" value="Unassembled WGS sequence"/>
</dbReference>
<dbReference type="Gene3D" id="3.10.310.50">
    <property type="match status" value="1"/>
</dbReference>
<keyword evidence="2" id="KW-1133">Transmembrane helix</keyword>
<keyword evidence="6" id="KW-1185">Reference proteome</keyword>
<evidence type="ECO:0000256" key="1">
    <source>
        <dbReference type="SAM" id="MobiDB-lite"/>
    </source>
</evidence>
<proteinExistence type="predicted"/>
<feature type="domain" description="TPM" evidence="4">
    <location>
        <begin position="44"/>
        <end position="162"/>
    </location>
</feature>